<reference evidence="1 2" key="1">
    <citation type="submission" date="2013-08" db="EMBL/GenBank/DDBJ databases">
        <title>The genome sequence of Knoellia aerolata.</title>
        <authorList>
            <person name="Zhu W."/>
            <person name="Wang G."/>
        </authorList>
    </citation>
    <scope>NUCLEOTIDE SEQUENCE [LARGE SCALE GENOMIC DNA]</scope>
    <source>
        <strain evidence="1 2">DSM 18566</strain>
    </source>
</reference>
<dbReference type="Proteomes" id="UP000030013">
    <property type="component" value="Unassembled WGS sequence"/>
</dbReference>
<name>A0A0A0JXP2_9MICO</name>
<evidence type="ECO:0000313" key="2">
    <source>
        <dbReference type="Proteomes" id="UP000030013"/>
    </source>
</evidence>
<protein>
    <submittedName>
        <fullName evidence="1">Uncharacterized protein</fullName>
    </submittedName>
</protein>
<evidence type="ECO:0000313" key="1">
    <source>
        <dbReference type="EMBL" id="KGN40837.1"/>
    </source>
</evidence>
<proteinExistence type="predicted"/>
<accession>A0A0A0JXP2</accession>
<comment type="caution">
    <text evidence="1">The sequence shown here is derived from an EMBL/GenBank/DDBJ whole genome shotgun (WGS) entry which is preliminary data.</text>
</comment>
<dbReference type="EMBL" id="AVPL01000030">
    <property type="protein sequence ID" value="KGN40837.1"/>
    <property type="molecule type" value="Genomic_DNA"/>
</dbReference>
<dbReference type="AlphaFoldDB" id="A0A0A0JXP2"/>
<keyword evidence="2" id="KW-1185">Reference proteome</keyword>
<gene>
    <name evidence="1" type="ORF">N801_11015</name>
</gene>
<organism evidence="1 2">
    <name type="scientific">Knoellia aerolata DSM 18566</name>
    <dbReference type="NCBI Taxonomy" id="1385519"/>
    <lineage>
        <taxon>Bacteria</taxon>
        <taxon>Bacillati</taxon>
        <taxon>Actinomycetota</taxon>
        <taxon>Actinomycetes</taxon>
        <taxon>Micrococcales</taxon>
        <taxon>Intrasporangiaceae</taxon>
        <taxon>Knoellia</taxon>
    </lineage>
</organism>
<sequence length="164" mass="17895">MRASERTAYPTTVASAAAEDGRALALELAGMSDPQRMDVLTLRIVTEPDEDVLRVAMCWARWRVDGQWGESYWCQGIVTTQRLLLRLPDGSLRSQWWGTVVGFDADLEAGHVVLDYGDGRPRQIAGPAAAVVAVAGINAIYGTEALIRHPSLEPLRAHETPSRG</sequence>
<dbReference type="eggNOG" id="ENOG5032EP1">
    <property type="taxonomic scope" value="Bacteria"/>
</dbReference>